<keyword evidence="1" id="KW-1133">Transmembrane helix</keyword>
<protein>
    <submittedName>
        <fullName evidence="2">Uncharacterized protein</fullName>
    </submittedName>
</protein>
<keyword evidence="1" id="KW-0812">Transmembrane</keyword>
<reference evidence="2" key="1">
    <citation type="journal article" date="2014" name="Front. Microbiol.">
        <title>High frequency of phylogenetically diverse reductive dehalogenase-homologous genes in deep subseafloor sedimentary metagenomes.</title>
        <authorList>
            <person name="Kawai M."/>
            <person name="Futagami T."/>
            <person name="Toyoda A."/>
            <person name="Takaki Y."/>
            <person name="Nishi S."/>
            <person name="Hori S."/>
            <person name="Arai W."/>
            <person name="Tsubouchi T."/>
            <person name="Morono Y."/>
            <person name="Uchiyama I."/>
            <person name="Ito T."/>
            <person name="Fujiyama A."/>
            <person name="Inagaki F."/>
            <person name="Takami H."/>
        </authorList>
    </citation>
    <scope>NUCLEOTIDE SEQUENCE</scope>
    <source>
        <strain evidence="2">Expedition CK06-06</strain>
    </source>
</reference>
<accession>X1MNV8</accession>
<proteinExistence type="predicted"/>
<dbReference type="AlphaFoldDB" id="X1MNV8"/>
<evidence type="ECO:0000256" key="1">
    <source>
        <dbReference type="SAM" id="Phobius"/>
    </source>
</evidence>
<keyword evidence="1" id="KW-0472">Membrane</keyword>
<feature type="transmembrane region" description="Helical" evidence="1">
    <location>
        <begin position="30"/>
        <end position="49"/>
    </location>
</feature>
<sequence>MKEVLPVFVLAGSLIVVGLALEPSGEFGLPWIFIAVGIIAFVMGAIKVVREI</sequence>
<gene>
    <name evidence="2" type="ORF">S06H3_23512</name>
</gene>
<evidence type="ECO:0000313" key="2">
    <source>
        <dbReference type="EMBL" id="GAI08054.1"/>
    </source>
</evidence>
<dbReference type="EMBL" id="BARV01012795">
    <property type="protein sequence ID" value="GAI08054.1"/>
    <property type="molecule type" value="Genomic_DNA"/>
</dbReference>
<organism evidence="2">
    <name type="scientific">marine sediment metagenome</name>
    <dbReference type="NCBI Taxonomy" id="412755"/>
    <lineage>
        <taxon>unclassified sequences</taxon>
        <taxon>metagenomes</taxon>
        <taxon>ecological metagenomes</taxon>
    </lineage>
</organism>
<name>X1MNV8_9ZZZZ</name>
<comment type="caution">
    <text evidence="2">The sequence shown here is derived from an EMBL/GenBank/DDBJ whole genome shotgun (WGS) entry which is preliminary data.</text>
</comment>